<dbReference type="Pfam" id="PF13723">
    <property type="entry name" value="Ketoacyl-synt_2"/>
    <property type="match status" value="1"/>
</dbReference>
<gene>
    <name evidence="2" type="ORF">BJB45_00740</name>
</gene>
<organism evidence="2 3">
    <name type="scientific">Halomonas huangheensis</name>
    <dbReference type="NCBI Taxonomy" id="1178482"/>
    <lineage>
        <taxon>Bacteria</taxon>
        <taxon>Pseudomonadati</taxon>
        <taxon>Pseudomonadota</taxon>
        <taxon>Gammaproteobacteria</taxon>
        <taxon>Oceanospirillales</taxon>
        <taxon>Halomonadaceae</taxon>
        <taxon>Halomonas</taxon>
    </lineage>
</organism>
<dbReference type="eggNOG" id="ENOG502Z84A">
    <property type="taxonomic scope" value="Bacteria"/>
</dbReference>
<name>W1N2F2_9GAMM</name>
<dbReference type="RefSeq" id="WP_021819722.1">
    <property type="nucleotide sequence ID" value="NZ_AVBC01000039.1"/>
</dbReference>
<protein>
    <recommendedName>
        <fullName evidence="1">Beta-ketoacyl synthase-like N-terminal domain-containing protein</fullName>
    </recommendedName>
</protein>
<reference evidence="2 3" key="1">
    <citation type="submission" date="2013-08" db="EMBL/GenBank/DDBJ databases">
        <title>draft genome of Halomonas huanghegensis, strain BJGMM-B45T.</title>
        <authorList>
            <person name="Miao C."/>
            <person name="Wan Y."/>
            <person name="Jin W."/>
        </authorList>
    </citation>
    <scope>NUCLEOTIDE SEQUENCE [LARGE SCALE GENOMIC DNA]</scope>
    <source>
        <strain evidence="2 3">BJGMM-B45</strain>
    </source>
</reference>
<evidence type="ECO:0000313" key="3">
    <source>
        <dbReference type="Proteomes" id="UP000019113"/>
    </source>
</evidence>
<dbReference type="AlphaFoldDB" id="W1N2F2"/>
<feature type="domain" description="Beta-ketoacyl synthase-like N-terminal" evidence="1">
    <location>
        <begin position="31"/>
        <end position="206"/>
    </location>
</feature>
<dbReference type="KEGG" id="hhu:AR456_02300"/>
<evidence type="ECO:0000259" key="1">
    <source>
        <dbReference type="Pfam" id="PF13723"/>
    </source>
</evidence>
<comment type="caution">
    <text evidence="2">The sequence shown here is derived from an EMBL/GenBank/DDBJ whole genome shotgun (WGS) entry which is preliminary data.</text>
</comment>
<keyword evidence="3" id="KW-1185">Reference proteome</keyword>
<dbReference type="PATRIC" id="fig|1178482.3.peg.2773"/>
<dbReference type="EMBL" id="AVBC01000039">
    <property type="protein sequence ID" value="ERL49678.1"/>
    <property type="molecule type" value="Genomic_DNA"/>
</dbReference>
<dbReference type="InterPro" id="IPR014030">
    <property type="entry name" value="Ketoacyl_synth_N"/>
</dbReference>
<evidence type="ECO:0000313" key="2">
    <source>
        <dbReference type="EMBL" id="ERL49678.1"/>
    </source>
</evidence>
<accession>W1N2F2</accession>
<dbReference type="Proteomes" id="UP000019113">
    <property type="component" value="Unassembled WGS sequence"/>
</dbReference>
<proteinExistence type="predicted"/>
<sequence length="223" mass="24660">MEQIRLSDWFGWCPENVGNFQHPQLLNMDKPGQSLPAMLRRRLDNSGRAVCDLLARLDPDANCPLIHASRHGDASRTLSMLKELVSDEAPSPTRFSMSVHNATLGVHSIAHDHRRPLQALSASGNELEALIWEAHGYLAQGQSSVVIAFSESEQPRDYIGYTDHPGFPCAVAMRLSLTQGKVVRATAGNQGAAGIPHPFDVIRWLSGEKEALIARQQWRLEQP</sequence>
<dbReference type="STRING" id="1178482.AR456_02300"/>
<dbReference type="OrthoDB" id="9798676at2"/>